<dbReference type="Proteomes" id="UP000244069">
    <property type="component" value="Unassembled WGS sequence"/>
</dbReference>
<comment type="caution">
    <text evidence="1">The sequence shown here is derived from an EMBL/GenBank/DDBJ whole genome shotgun (WGS) entry which is preliminary data.</text>
</comment>
<gene>
    <name evidence="1" type="ORF">C8N44_1368</name>
</gene>
<name>A0A2T6A7K7_9RHOB</name>
<keyword evidence="2" id="KW-1185">Reference proteome</keyword>
<dbReference type="Gene3D" id="2.60.120.10">
    <property type="entry name" value="Jelly Rolls"/>
    <property type="match status" value="1"/>
</dbReference>
<dbReference type="InterPro" id="IPR014710">
    <property type="entry name" value="RmlC-like_jellyroll"/>
</dbReference>
<accession>A0A2T6A7K7</accession>
<protein>
    <submittedName>
        <fullName evidence="1">Uncharacterized protein</fullName>
    </submittedName>
</protein>
<dbReference type="EMBL" id="QBKN01000036">
    <property type="protein sequence ID" value="PTX39765.1"/>
    <property type="molecule type" value="Genomic_DNA"/>
</dbReference>
<sequence length="88" mass="8939">MATPPLDQTLYVTEGCALVQIERQAVVVTGPGAIVVMPSTVKRRKGASAAGPMSHPALAESVNGSAVPRMGTLTEAEYAAAPSGCTQD</sequence>
<evidence type="ECO:0000313" key="2">
    <source>
        <dbReference type="Proteomes" id="UP000244069"/>
    </source>
</evidence>
<dbReference type="InterPro" id="IPR011051">
    <property type="entry name" value="RmlC_Cupin_sf"/>
</dbReference>
<dbReference type="AlphaFoldDB" id="A0A2T6A7K7"/>
<evidence type="ECO:0000313" key="1">
    <source>
        <dbReference type="EMBL" id="PTX39765.1"/>
    </source>
</evidence>
<dbReference type="SUPFAM" id="SSF51182">
    <property type="entry name" value="RmlC-like cupins"/>
    <property type="match status" value="1"/>
</dbReference>
<organism evidence="1 2">
    <name type="scientific">Allosediminivita pacifica</name>
    <dbReference type="NCBI Taxonomy" id="1267769"/>
    <lineage>
        <taxon>Bacteria</taxon>
        <taxon>Pseudomonadati</taxon>
        <taxon>Pseudomonadota</taxon>
        <taxon>Alphaproteobacteria</taxon>
        <taxon>Rhodobacterales</taxon>
        <taxon>Paracoccaceae</taxon>
        <taxon>Allosediminivita</taxon>
    </lineage>
</organism>
<proteinExistence type="predicted"/>
<reference evidence="1 2" key="1">
    <citation type="submission" date="2018-04" db="EMBL/GenBank/DDBJ databases">
        <title>Genomic Encyclopedia of Archaeal and Bacterial Type Strains, Phase II (KMG-II): from individual species to whole genera.</title>
        <authorList>
            <person name="Goeker M."/>
        </authorList>
    </citation>
    <scope>NUCLEOTIDE SEQUENCE [LARGE SCALE GENOMIC DNA]</scope>
    <source>
        <strain evidence="1 2">DSM 29329</strain>
    </source>
</reference>